<proteinExistence type="predicted"/>
<reference evidence="1" key="1">
    <citation type="submission" date="2021-03" db="EMBL/GenBank/DDBJ databases">
        <authorList>
            <consortium name="DOE Joint Genome Institute"/>
            <person name="Ahrendt S."/>
            <person name="Looney B.P."/>
            <person name="Miyauchi S."/>
            <person name="Morin E."/>
            <person name="Drula E."/>
            <person name="Courty P.E."/>
            <person name="Chicoki N."/>
            <person name="Fauchery L."/>
            <person name="Kohler A."/>
            <person name="Kuo A."/>
            <person name="Labutti K."/>
            <person name="Pangilinan J."/>
            <person name="Lipzen A."/>
            <person name="Riley R."/>
            <person name="Andreopoulos W."/>
            <person name="He G."/>
            <person name="Johnson J."/>
            <person name="Barry K.W."/>
            <person name="Grigoriev I.V."/>
            <person name="Nagy L."/>
            <person name="Hibbett D."/>
            <person name="Henrissat B."/>
            <person name="Matheny P.B."/>
            <person name="Labbe J."/>
            <person name="Martin F."/>
        </authorList>
    </citation>
    <scope>NUCLEOTIDE SEQUENCE</scope>
    <source>
        <strain evidence="1">HHB10654</strain>
    </source>
</reference>
<protein>
    <submittedName>
        <fullName evidence="1">Uncharacterized protein</fullName>
    </submittedName>
</protein>
<name>A0ACB8T4F7_9AGAM</name>
<accession>A0ACB8T4F7</accession>
<evidence type="ECO:0000313" key="1">
    <source>
        <dbReference type="EMBL" id="KAI0063337.1"/>
    </source>
</evidence>
<sequence>MYFLQRSASPYSQPSVEGLYPSHSTRHPAYSAPHASFHYPSAGFSYPDVRYSYPVGRPSYPEHRPSYPEVGYPYSDTYPVPAAPSPFPDFASDILTSEARYRFALAEVQAAEEEYAARVSLARAREEAVLRQRAVAAERERRAALAAQAEVARARQFQVEVERARIVKAQQQLLQRKRALQERQILQAVLSARSAAPELEEAAEPRGRTLHFHAPPTATRPRRGSPPSRPHEQSIDLIQFLRLLSSPSVAHSHTEAAAPAQQKREAPRQPLEHDEDAAALHELLEFLHGTAAAAREHEQPEVPRDVKGKGKAPAPLAPTPETVKASLEQRLETETDQEIEDTLRAIILSLADQGRAARNAGSQAGASSSKVCFTHFYLQYYVLTRMIQVKLDGADLERSSALAGAAAARAQASFQAHRAATSASPSASRNASPMRSVPTPPPSPLVAIRTVRTALLNLKAPAPNDADAVRGYEHALEGLLARLDAVESEGDEEVRDVRREVVHEVEKALEALDRGEKKSVEEEVKGYDVDVQDEVAVEIAAAPAVQEPTTEDRAPSPDTSVSADPSSDVLEVSHPESPVSVNVTEHVLEHVPESDPVPETVLEIAPEATPAAVNVAPAVPEPETFAPAAAAELIDTDASSTTILPIEPTATPESVSVTPAPSEDFLSSLSHDRFTFPPRHREPEPESDDAVLVHGGEEDAVKSADEWSEVDA</sequence>
<evidence type="ECO:0000313" key="2">
    <source>
        <dbReference type="Proteomes" id="UP000814140"/>
    </source>
</evidence>
<keyword evidence="2" id="KW-1185">Reference proteome</keyword>
<gene>
    <name evidence="1" type="ORF">BV25DRAFT_417781</name>
</gene>
<organism evidence="1 2">
    <name type="scientific">Artomyces pyxidatus</name>
    <dbReference type="NCBI Taxonomy" id="48021"/>
    <lineage>
        <taxon>Eukaryota</taxon>
        <taxon>Fungi</taxon>
        <taxon>Dikarya</taxon>
        <taxon>Basidiomycota</taxon>
        <taxon>Agaricomycotina</taxon>
        <taxon>Agaricomycetes</taxon>
        <taxon>Russulales</taxon>
        <taxon>Auriscalpiaceae</taxon>
        <taxon>Artomyces</taxon>
    </lineage>
</organism>
<comment type="caution">
    <text evidence="1">The sequence shown here is derived from an EMBL/GenBank/DDBJ whole genome shotgun (WGS) entry which is preliminary data.</text>
</comment>
<reference evidence="1" key="2">
    <citation type="journal article" date="2022" name="New Phytol.">
        <title>Evolutionary transition to the ectomycorrhizal habit in the genomes of a hyperdiverse lineage of mushroom-forming fungi.</title>
        <authorList>
            <person name="Looney B."/>
            <person name="Miyauchi S."/>
            <person name="Morin E."/>
            <person name="Drula E."/>
            <person name="Courty P.E."/>
            <person name="Kohler A."/>
            <person name="Kuo A."/>
            <person name="LaButti K."/>
            <person name="Pangilinan J."/>
            <person name="Lipzen A."/>
            <person name="Riley R."/>
            <person name="Andreopoulos W."/>
            <person name="He G."/>
            <person name="Johnson J."/>
            <person name="Nolan M."/>
            <person name="Tritt A."/>
            <person name="Barry K.W."/>
            <person name="Grigoriev I.V."/>
            <person name="Nagy L.G."/>
            <person name="Hibbett D."/>
            <person name="Henrissat B."/>
            <person name="Matheny P.B."/>
            <person name="Labbe J."/>
            <person name="Martin F.M."/>
        </authorList>
    </citation>
    <scope>NUCLEOTIDE SEQUENCE</scope>
    <source>
        <strain evidence="1">HHB10654</strain>
    </source>
</reference>
<dbReference type="EMBL" id="MU277203">
    <property type="protein sequence ID" value="KAI0063337.1"/>
    <property type="molecule type" value="Genomic_DNA"/>
</dbReference>
<dbReference type="Proteomes" id="UP000814140">
    <property type="component" value="Unassembled WGS sequence"/>
</dbReference>